<dbReference type="AlphaFoldDB" id="A0AAQ3NY58"/>
<reference evidence="1 2" key="1">
    <citation type="journal article" date="2023" name="Life. Sci Alliance">
        <title>Evolutionary insights into 3D genome organization and epigenetic landscape of Vigna mungo.</title>
        <authorList>
            <person name="Junaid A."/>
            <person name="Singh B."/>
            <person name="Bhatia S."/>
        </authorList>
    </citation>
    <scope>NUCLEOTIDE SEQUENCE [LARGE SCALE GENOMIC DNA]</scope>
    <source>
        <strain evidence="1">Urdbean</strain>
    </source>
</reference>
<protein>
    <submittedName>
        <fullName evidence="1">Uncharacterized protein</fullName>
    </submittedName>
</protein>
<name>A0AAQ3NY58_VIGMU</name>
<dbReference type="EMBL" id="CP144698">
    <property type="protein sequence ID" value="WVZ17818.1"/>
    <property type="molecule type" value="Genomic_DNA"/>
</dbReference>
<evidence type="ECO:0000313" key="2">
    <source>
        <dbReference type="Proteomes" id="UP001374535"/>
    </source>
</evidence>
<sequence length="105" mass="11569">MNELIEGLEEEVEMTAKELLAAKRRKSTRIKMTNSRMKDFILCFLHSNTLATTLTPSVGAELDIPMDTNPDVVALFKAYKGIFATPIGLPPSRAQNHAIPLLLGT</sequence>
<dbReference type="Proteomes" id="UP001374535">
    <property type="component" value="Chromosome 3"/>
</dbReference>
<accession>A0AAQ3NY58</accession>
<evidence type="ECO:0000313" key="1">
    <source>
        <dbReference type="EMBL" id="WVZ17818.1"/>
    </source>
</evidence>
<organism evidence="1 2">
    <name type="scientific">Vigna mungo</name>
    <name type="common">Black gram</name>
    <name type="synonym">Phaseolus mungo</name>
    <dbReference type="NCBI Taxonomy" id="3915"/>
    <lineage>
        <taxon>Eukaryota</taxon>
        <taxon>Viridiplantae</taxon>
        <taxon>Streptophyta</taxon>
        <taxon>Embryophyta</taxon>
        <taxon>Tracheophyta</taxon>
        <taxon>Spermatophyta</taxon>
        <taxon>Magnoliopsida</taxon>
        <taxon>eudicotyledons</taxon>
        <taxon>Gunneridae</taxon>
        <taxon>Pentapetalae</taxon>
        <taxon>rosids</taxon>
        <taxon>fabids</taxon>
        <taxon>Fabales</taxon>
        <taxon>Fabaceae</taxon>
        <taxon>Papilionoideae</taxon>
        <taxon>50 kb inversion clade</taxon>
        <taxon>NPAAA clade</taxon>
        <taxon>indigoferoid/millettioid clade</taxon>
        <taxon>Phaseoleae</taxon>
        <taxon>Vigna</taxon>
    </lineage>
</organism>
<keyword evidence="2" id="KW-1185">Reference proteome</keyword>
<gene>
    <name evidence="1" type="ORF">V8G54_010800</name>
</gene>
<proteinExistence type="predicted"/>